<dbReference type="STRING" id="234267.Acid_5767"/>
<dbReference type="HOGENOM" id="CLU_1030152_0_0_0"/>
<proteinExistence type="predicted"/>
<dbReference type="eggNOG" id="ENOG5032UQY">
    <property type="taxonomic scope" value="Bacteria"/>
</dbReference>
<dbReference type="Gene3D" id="2.50.20.10">
    <property type="entry name" value="Lipoprotein localisation LolA/LolB/LppX"/>
    <property type="match status" value="1"/>
</dbReference>
<organism evidence="2">
    <name type="scientific">Solibacter usitatus (strain Ellin6076)</name>
    <dbReference type="NCBI Taxonomy" id="234267"/>
    <lineage>
        <taxon>Bacteria</taxon>
        <taxon>Pseudomonadati</taxon>
        <taxon>Acidobacteriota</taxon>
        <taxon>Terriglobia</taxon>
        <taxon>Bryobacterales</taxon>
        <taxon>Solibacteraceae</taxon>
        <taxon>Candidatus Solibacter</taxon>
    </lineage>
</organism>
<dbReference type="EMBL" id="CP000473">
    <property type="protein sequence ID" value="ABJ86714.1"/>
    <property type="molecule type" value="Genomic_DNA"/>
</dbReference>
<protein>
    <submittedName>
        <fullName evidence="2">Uncharacterized protein</fullName>
    </submittedName>
</protein>
<dbReference type="OrthoDB" id="115424at2"/>
<evidence type="ECO:0000256" key="1">
    <source>
        <dbReference type="SAM" id="MobiDB-lite"/>
    </source>
</evidence>
<dbReference type="InParanoid" id="Q01UF6"/>
<sequence precursor="true">MRPPVFLLFLPPLLYAQDPAEIVRRATELDRRNTEISRSYTYLERHEQRELDAHGGYKKIESTTIDVTVLEGSPYRRVIARNDKPLSAQEQQQEEAKLQKSIVERRRETKEQREQRIADWERRQQKQREPMKELADAFTFTMAGEETVNGGDTWVIDAMPKPGYRPKTQSTSFFPKVKLRIWVEKSGYHWVKLDMESLDTITFGGVLIRMAKGGHLTVENTRVNNEVWLPKSAILKGSIRIALVKVLRGEISYSFSDYKKFQADSRVIVQ</sequence>
<name>Q01UF6_SOLUE</name>
<dbReference type="KEGG" id="sus:Acid_5767"/>
<reference evidence="2" key="1">
    <citation type="submission" date="2006-10" db="EMBL/GenBank/DDBJ databases">
        <title>Complete sequence of Solibacter usitatus Ellin6076.</title>
        <authorList>
            <consortium name="US DOE Joint Genome Institute"/>
            <person name="Copeland A."/>
            <person name="Lucas S."/>
            <person name="Lapidus A."/>
            <person name="Barry K."/>
            <person name="Detter J.C."/>
            <person name="Glavina del Rio T."/>
            <person name="Hammon N."/>
            <person name="Israni S."/>
            <person name="Dalin E."/>
            <person name="Tice H."/>
            <person name="Pitluck S."/>
            <person name="Thompson L.S."/>
            <person name="Brettin T."/>
            <person name="Bruce D."/>
            <person name="Han C."/>
            <person name="Tapia R."/>
            <person name="Gilna P."/>
            <person name="Schmutz J."/>
            <person name="Larimer F."/>
            <person name="Land M."/>
            <person name="Hauser L."/>
            <person name="Kyrpides N."/>
            <person name="Mikhailova N."/>
            <person name="Janssen P.H."/>
            <person name="Kuske C.R."/>
            <person name="Richardson P."/>
        </authorList>
    </citation>
    <scope>NUCLEOTIDE SEQUENCE</scope>
    <source>
        <strain evidence="2">Ellin6076</strain>
    </source>
</reference>
<gene>
    <name evidence="2" type="ordered locus">Acid_5767</name>
</gene>
<accession>Q01UF6</accession>
<evidence type="ECO:0000313" key="2">
    <source>
        <dbReference type="EMBL" id="ABJ86714.1"/>
    </source>
</evidence>
<feature type="region of interest" description="Disordered" evidence="1">
    <location>
        <begin position="105"/>
        <end position="128"/>
    </location>
</feature>
<dbReference type="AlphaFoldDB" id="Q01UF6"/>